<reference evidence="4" key="1">
    <citation type="journal article" date="2017" name="Nat. Ecol. Evol.">
        <title>Genome expansion and lineage-specific genetic innovations in the forest pathogenic fungi Armillaria.</title>
        <authorList>
            <person name="Sipos G."/>
            <person name="Prasanna A.N."/>
            <person name="Walter M.C."/>
            <person name="O'Connor E."/>
            <person name="Balint B."/>
            <person name="Krizsan K."/>
            <person name="Kiss B."/>
            <person name="Hess J."/>
            <person name="Varga T."/>
            <person name="Slot J."/>
            <person name="Riley R."/>
            <person name="Boka B."/>
            <person name="Rigling D."/>
            <person name="Barry K."/>
            <person name="Lee J."/>
            <person name="Mihaltcheva S."/>
            <person name="LaButti K."/>
            <person name="Lipzen A."/>
            <person name="Waldron R."/>
            <person name="Moloney N.M."/>
            <person name="Sperisen C."/>
            <person name="Kredics L."/>
            <person name="Vagvoelgyi C."/>
            <person name="Patrignani A."/>
            <person name="Fitzpatrick D."/>
            <person name="Nagy I."/>
            <person name="Doyle S."/>
            <person name="Anderson J.B."/>
            <person name="Grigoriev I.V."/>
            <person name="Gueldener U."/>
            <person name="Muensterkoetter M."/>
            <person name="Nagy L.G."/>
        </authorList>
    </citation>
    <scope>NUCLEOTIDE SEQUENCE [LARGE SCALE GENOMIC DNA]</scope>
    <source>
        <strain evidence="4">Ar21-2</strain>
    </source>
</reference>
<accession>A0A2H3C8E8</accession>
<dbReference type="Proteomes" id="UP000217790">
    <property type="component" value="Unassembled WGS sequence"/>
</dbReference>
<dbReference type="InParanoid" id="A0A2H3C8E8"/>
<name>A0A2H3C8E8_ARMGA</name>
<evidence type="ECO:0000256" key="2">
    <source>
        <dbReference type="SAM" id="SignalP"/>
    </source>
</evidence>
<evidence type="ECO:0000256" key="1">
    <source>
        <dbReference type="SAM" id="Phobius"/>
    </source>
</evidence>
<keyword evidence="1" id="KW-1133">Transmembrane helix</keyword>
<feature type="signal peptide" evidence="2">
    <location>
        <begin position="1"/>
        <end position="25"/>
    </location>
</feature>
<keyword evidence="1" id="KW-0472">Membrane</keyword>
<feature type="chain" id="PRO_5013621778" description="Secreted protein" evidence="2">
    <location>
        <begin position="26"/>
        <end position="107"/>
    </location>
</feature>
<evidence type="ECO:0000313" key="3">
    <source>
        <dbReference type="EMBL" id="PBK79345.1"/>
    </source>
</evidence>
<evidence type="ECO:0000313" key="4">
    <source>
        <dbReference type="Proteomes" id="UP000217790"/>
    </source>
</evidence>
<evidence type="ECO:0008006" key="5">
    <source>
        <dbReference type="Google" id="ProtNLM"/>
    </source>
</evidence>
<keyword evidence="4" id="KW-1185">Reference proteome</keyword>
<feature type="transmembrane region" description="Helical" evidence="1">
    <location>
        <begin position="15"/>
        <end position="34"/>
    </location>
</feature>
<dbReference type="EMBL" id="KZ293784">
    <property type="protein sequence ID" value="PBK79345.1"/>
    <property type="molecule type" value="Genomic_DNA"/>
</dbReference>
<protein>
    <recommendedName>
        <fullName evidence="5">Secreted protein</fullName>
    </recommendedName>
</protein>
<proteinExistence type="predicted"/>
<organism evidence="3 4">
    <name type="scientific">Armillaria gallica</name>
    <name type="common">Bulbous honey fungus</name>
    <name type="synonym">Armillaria bulbosa</name>
    <dbReference type="NCBI Taxonomy" id="47427"/>
    <lineage>
        <taxon>Eukaryota</taxon>
        <taxon>Fungi</taxon>
        <taxon>Dikarya</taxon>
        <taxon>Basidiomycota</taxon>
        <taxon>Agaricomycotina</taxon>
        <taxon>Agaricomycetes</taxon>
        <taxon>Agaricomycetidae</taxon>
        <taxon>Agaricales</taxon>
        <taxon>Marasmiineae</taxon>
        <taxon>Physalacriaceae</taxon>
        <taxon>Armillaria</taxon>
    </lineage>
</organism>
<sequence length="107" mass="12107">MDATLPFTWEYSPPLLLFFLHWAATAPLLPKVAYQASRSGWRSTNDCLEFFIGIRDLFAISTSKTAATRSIWRTALSKDPQVPLPLTRGHCRRTTTMRSSDNKGNCE</sequence>
<keyword evidence="2" id="KW-0732">Signal</keyword>
<gene>
    <name evidence="3" type="ORF">ARMGADRAFT_1021580</name>
</gene>
<keyword evidence="1" id="KW-0812">Transmembrane</keyword>
<dbReference type="AlphaFoldDB" id="A0A2H3C8E8"/>